<evidence type="ECO:0000313" key="1">
    <source>
        <dbReference type="EMBL" id="KKL47757.1"/>
    </source>
</evidence>
<name>A0A0F9F9I7_9ZZZZ</name>
<feature type="non-terminal residue" evidence="1">
    <location>
        <position position="1"/>
    </location>
</feature>
<dbReference type="EMBL" id="LAZR01033555">
    <property type="protein sequence ID" value="KKL47757.1"/>
    <property type="molecule type" value="Genomic_DNA"/>
</dbReference>
<comment type="caution">
    <text evidence="1">The sequence shown here is derived from an EMBL/GenBank/DDBJ whole genome shotgun (WGS) entry which is preliminary data.</text>
</comment>
<gene>
    <name evidence="1" type="ORF">LCGC14_2332330</name>
</gene>
<sequence>ENSESGAYEQHTLRFTKKLTVMPSDYSSRSMATQIERASGALAMPLQFHSSAHGPAVRNNPSDTCHAGRTYFQATYIQADLYQQSSCCLYDLGLESVSLDSAKESSLE</sequence>
<accession>A0A0F9F9I7</accession>
<organism evidence="1">
    <name type="scientific">marine sediment metagenome</name>
    <dbReference type="NCBI Taxonomy" id="412755"/>
    <lineage>
        <taxon>unclassified sequences</taxon>
        <taxon>metagenomes</taxon>
        <taxon>ecological metagenomes</taxon>
    </lineage>
</organism>
<reference evidence="1" key="1">
    <citation type="journal article" date="2015" name="Nature">
        <title>Complex archaea that bridge the gap between prokaryotes and eukaryotes.</title>
        <authorList>
            <person name="Spang A."/>
            <person name="Saw J.H."/>
            <person name="Jorgensen S.L."/>
            <person name="Zaremba-Niedzwiedzka K."/>
            <person name="Martijn J."/>
            <person name="Lind A.E."/>
            <person name="van Eijk R."/>
            <person name="Schleper C."/>
            <person name="Guy L."/>
            <person name="Ettema T.J."/>
        </authorList>
    </citation>
    <scope>NUCLEOTIDE SEQUENCE</scope>
</reference>
<proteinExistence type="predicted"/>
<protein>
    <submittedName>
        <fullName evidence="1">Uncharacterized protein</fullName>
    </submittedName>
</protein>
<dbReference type="AlphaFoldDB" id="A0A0F9F9I7"/>